<feature type="compositionally biased region" description="Basic residues" evidence="1">
    <location>
        <begin position="11"/>
        <end position="23"/>
    </location>
</feature>
<feature type="compositionally biased region" description="Polar residues" evidence="1">
    <location>
        <begin position="178"/>
        <end position="190"/>
    </location>
</feature>
<sequence>MPARPVCVGRSVRRPLRMRRRRDRQPSRIGGVSGAPRFLEMRHRSPLRPRPSGPGRRREGLNGKGSGLGRARRPEARGRLRSRGRRGGTFVAETVGPARCRRVHARPKVLAARSRWPGNTRPEATGPLLWALDIGNRWPHQPVSHAPVFSPCWMKRLDPRAAIKVVACAPPGKPSPTPSTQHLRKSSGSCGPSVETGQRRGLGAESFLTDPARGKIPSGPVPQHRGRSSSRDATLPPVCDRPGADGPGR</sequence>
<dbReference type="Proteomes" id="UP000184040">
    <property type="component" value="Unassembled WGS sequence"/>
</dbReference>
<evidence type="ECO:0000313" key="3">
    <source>
        <dbReference type="Proteomes" id="UP000184040"/>
    </source>
</evidence>
<accession>A0A1M6KNE1</accession>
<gene>
    <name evidence="2" type="ORF">SAMN04488012_11278</name>
</gene>
<keyword evidence="3" id="KW-1185">Reference proteome</keyword>
<organism evidence="2 3">
    <name type="scientific">Palleronia salina</name>
    <dbReference type="NCBI Taxonomy" id="313368"/>
    <lineage>
        <taxon>Bacteria</taxon>
        <taxon>Pseudomonadati</taxon>
        <taxon>Pseudomonadota</taxon>
        <taxon>Alphaproteobacteria</taxon>
        <taxon>Rhodobacterales</taxon>
        <taxon>Roseobacteraceae</taxon>
        <taxon>Palleronia</taxon>
    </lineage>
</organism>
<dbReference type="AlphaFoldDB" id="A0A1M6KNE1"/>
<feature type="region of interest" description="Disordered" evidence="1">
    <location>
        <begin position="1"/>
        <end position="88"/>
    </location>
</feature>
<proteinExistence type="predicted"/>
<reference evidence="2 3" key="1">
    <citation type="submission" date="2016-11" db="EMBL/GenBank/DDBJ databases">
        <authorList>
            <person name="Jaros S."/>
            <person name="Januszkiewicz K."/>
            <person name="Wedrychowicz H."/>
        </authorList>
    </citation>
    <scope>NUCLEOTIDE SEQUENCE [LARGE SCALE GENOMIC DNA]</scope>
    <source>
        <strain evidence="2 3">DSM 26892</strain>
    </source>
</reference>
<feature type="region of interest" description="Disordered" evidence="1">
    <location>
        <begin position="169"/>
        <end position="249"/>
    </location>
</feature>
<dbReference type="EMBL" id="FQZA01000012">
    <property type="protein sequence ID" value="SHJ60518.1"/>
    <property type="molecule type" value="Genomic_DNA"/>
</dbReference>
<protein>
    <submittedName>
        <fullName evidence="2">Uncharacterized protein</fullName>
    </submittedName>
</protein>
<name>A0A1M6KNE1_9RHOB</name>
<evidence type="ECO:0000256" key="1">
    <source>
        <dbReference type="SAM" id="MobiDB-lite"/>
    </source>
</evidence>
<evidence type="ECO:0000313" key="2">
    <source>
        <dbReference type="EMBL" id="SHJ60518.1"/>
    </source>
</evidence>